<dbReference type="HOGENOM" id="CLU_2279239_0_0_1"/>
<proteinExistence type="predicted"/>
<organism evidence="1 2">
    <name type="scientific">Exserohilum turcicum (strain 28A)</name>
    <name type="common">Northern leaf blight fungus</name>
    <name type="synonym">Setosphaeria turcica</name>
    <dbReference type="NCBI Taxonomy" id="671987"/>
    <lineage>
        <taxon>Eukaryota</taxon>
        <taxon>Fungi</taxon>
        <taxon>Dikarya</taxon>
        <taxon>Ascomycota</taxon>
        <taxon>Pezizomycotina</taxon>
        <taxon>Dothideomycetes</taxon>
        <taxon>Pleosporomycetidae</taxon>
        <taxon>Pleosporales</taxon>
        <taxon>Pleosporineae</taxon>
        <taxon>Pleosporaceae</taxon>
        <taxon>Exserohilum</taxon>
    </lineage>
</organism>
<dbReference type="GeneID" id="19403744"/>
<dbReference type="Proteomes" id="UP000016935">
    <property type="component" value="Unassembled WGS sequence"/>
</dbReference>
<reference evidence="1 2" key="2">
    <citation type="journal article" date="2013" name="PLoS Genet.">
        <title>Comparative genome structure, secondary metabolite, and effector coding capacity across Cochliobolus pathogens.</title>
        <authorList>
            <person name="Condon B.J."/>
            <person name="Leng Y."/>
            <person name="Wu D."/>
            <person name="Bushley K.E."/>
            <person name="Ohm R.A."/>
            <person name="Otillar R."/>
            <person name="Martin J."/>
            <person name="Schackwitz W."/>
            <person name="Grimwood J."/>
            <person name="MohdZainudin N."/>
            <person name="Xue C."/>
            <person name="Wang R."/>
            <person name="Manning V.A."/>
            <person name="Dhillon B."/>
            <person name="Tu Z.J."/>
            <person name="Steffenson B.J."/>
            <person name="Salamov A."/>
            <person name="Sun H."/>
            <person name="Lowry S."/>
            <person name="LaButti K."/>
            <person name="Han J."/>
            <person name="Copeland A."/>
            <person name="Lindquist E."/>
            <person name="Barry K."/>
            <person name="Schmutz J."/>
            <person name="Baker S.E."/>
            <person name="Ciuffetti L.M."/>
            <person name="Grigoriev I.V."/>
            <person name="Zhong S."/>
            <person name="Turgeon B.G."/>
        </authorList>
    </citation>
    <scope>NUCLEOTIDE SEQUENCE [LARGE SCALE GENOMIC DNA]</scope>
    <source>
        <strain evidence="2">28A</strain>
    </source>
</reference>
<accession>R0K3W9</accession>
<dbReference type="AlphaFoldDB" id="R0K3W9"/>
<sequence length="102" mass="11936">MPQSQDTRFFDATYKMHMIFSLDSAHEDSACAVLSIYEEWFCTHLKPVTWRVHGIFVPQALRDKGFLKKMNESLMDDEGLEEYLAVDTFKVEEGTRGDYYLL</sequence>
<dbReference type="OrthoDB" id="3691337at2759"/>
<gene>
    <name evidence="1" type="ORF">SETTUDRAFT_33264</name>
</gene>
<reference evidence="1 2" key="1">
    <citation type="journal article" date="2012" name="PLoS Pathog.">
        <title>Diverse lifestyles and strategies of plant pathogenesis encoded in the genomes of eighteen Dothideomycetes fungi.</title>
        <authorList>
            <person name="Ohm R.A."/>
            <person name="Feau N."/>
            <person name="Henrissat B."/>
            <person name="Schoch C.L."/>
            <person name="Horwitz B.A."/>
            <person name="Barry K.W."/>
            <person name="Condon B.J."/>
            <person name="Copeland A.C."/>
            <person name="Dhillon B."/>
            <person name="Glaser F."/>
            <person name="Hesse C.N."/>
            <person name="Kosti I."/>
            <person name="LaButti K."/>
            <person name="Lindquist E.A."/>
            <person name="Lucas S."/>
            <person name="Salamov A.A."/>
            <person name="Bradshaw R.E."/>
            <person name="Ciuffetti L."/>
            <person name="Hamelin R.C."/>
            <person name="Kema G.H.J."/>
            <person name="Lawrence C."/>
            <person name="Scott J.A."/>
            <person name="Spatafora J.W."/>
            <person name="Turgeon B.G."/>
            <person name="de Wit P.J.G.M."/>
            <person name="Zhong S."/>
            <person name="Goodwin S.B."/>
            <person name="Grigoriev I.V."/>
        </authorList>
    </citation>
    <scope>NUCLEOTIDE SEQUENCE [LARGE SCALE GENOMIC DNA]</scope>
    <source>
        <strain evidence="2">28A</strain>
    </source>
</reference>
<protein>
    <submittedName>
        <fullName evidence="1">Uncharacterized protein</fullName>
    </submittedName>
</protein>
<dbReference type="RefSeq" id="XP_008028116.1">
    <property type="nucleotide sequence ID" value="XM_008029925.1"/>
</dbReference>
<name>R0K3W9_EXST2</name>
<evidence type="ECO:0000313" key="1">
    <source>
        <dbReference type="EMBL" id="EOA84269.1"/>
    </source>
</evidence>
<keyword evidence="2" id="KW-1185">Reference proteome</keyword>
<evidence type="ECO:0000313" key="2">
    <source>
        <dbReference type="Proteomes" id="UP000016935"/>
    </source>
</evidence>
<dbReference type="EMBL" id="KB908814">
    <property type="protein sequence ID" value="EOA84269.1"/>
    <property type="molecule type" value="Genomic_DNA"/>
</dbReference>